<dbReference type="GO" id="GO:0003924">
    <property type="term" value="F:GTPase activity"/>
    <property type="evidence" value="ECO:0007669"/>
    <property type="project" value="UniProtKB-UniRule"/>
</dbReference>
<dbReference type="GO" id="GO:0015031">
    <property type="term" value="P:protein transport"/>
    <property type="evidence" value="ECO:0007669"/>
    <property type="project" value="UniProtKB-KW"/>
</dbReference>
<comment type="caution">
    <text evidence="16">The sequence shown here is derived from an EMBL/GenBank/DDBJ whole genome shotgun (WGS) entry which is preliminary data.</text>
</comment>
<comment type="similarity">
    <text evidence="2">Belongs to the GTP-binding SRP family.</text>
</comment>
<evidence type="ECO:0000256" key="3">
    <source>
        <dbReference type="ARBA" id="ARBA00014919"/>
    </source>
</evidence>
<accession>A4BUF1</accession>
<comment type="subcellular location">
    <subcellularLocation>
        <location evidence="1">Cell membrane</location>
        <topology evidence="1">Peripheral membrane protein</topology>
        <orientation evidence="1">Cytoplasmic side</orientation>
    </subcellularLocation>
</comment>
<dbReference type="InterPro" id="IPR003593">
    <property type="entry name" value="AAA+_ATPase"/>
</dbReference>
<keyword evidence="9" id="KW-0342">GTP-binding</keyword>
<dbReference type="AlphaFoldDB" id="A4BUF1"/>
<evidence type="ECO:0000256" key="10">
    <source>
        <dbReference type="ARBA" id="ARBA00023136"/>
    </source>
</evidence>
<comment type="function">
    <text evidence="12">Necessary for flagellar biosynthesis. May be involved in translocation of the flagellum.</text>
</comment>
<dbReference type="InterPro" id="IPR027417">
    <property type="entry name" value="P-loop_NTPase"/>
</dbReference>
<dbReference type="Gene3D" id="1.20.120.1380">
    <property type="entry name" value="Flagellar FlhF biosynthesis protein, N domain"/>
    <property type="match status" value="1"/>
</dbReference>
<organism evidence="16 17">
    <name type="scientific">Nitrococcus mobilis Nb-231</name>
    <dbReference type="NCBI Taxonomy" id="314278"/>
    <lineage>
        <taxon>Bacteria</taxon>
        <taxon>Pseudomonadati</taxon>
        <taxon>Pseudomonadota</taxon>
        <taxon>Gammaproteobacteria</taxon>
        <taxon>Chromatiales</taxon>
        <taxon>Ectothiorhodospiraceae</taxon>
        <taxon>Nitrococcus</taxon>
    </lineage>
</organism>
<dbReference type="FunFam" id="3.40.50.300:FF:000695">
    <property type="entry name" value="Flagellar biosynthesis regulator FlhF"/>
    <property type="match status" value="1"/>
</dbReference>
<dbReference type="InterPro" id="IPR020006">
    <property type="entry name" value="FlhF"/>
</dbReference>
<reference evidence="16 17" key="1">
    <citation type="submission" date="2006-02" db="EMBL/GenBank/DDBJ databases">
        <authorList>
            <person name="Waterbury J."/>
            <person name="Ferriera S."/>
            <person name="Johnson J."/>
            <person name="Kravitz S."/>
            <person name="Halpern A."/>
            <person name="Remington K."/>
            <person name="Beeson K."/>
            <person name="Tran B."/>
            <person name="Rogers Y.-H."/>
            <person name="Friedman R."/>
            <person name="Venter J.C."/>
        </authorList>
    </citation>
    <scope>NUCLEOTIDE SEQUENCE [LARGE SCALE GENOMIC DNA]</scope>
    <source>
        <strain evidence="16 17">Nb-231</strain>
    </source>
</reference>
<sequence length="439" mass="48549">MMKIKRIFAPDMRQAIREVRTAHGPDAVILSSRNVDGGVEVISAVDYDERAVRAALEDEPTAPSDTDFQAVLGRTMRQKTDTEVPTRRLDVTVGEAVDLDFSAVEPEDPEPVKVSTGEPSPRIEWTQEPAMREMCAELRTLRGLFENQLTLQEWQRLGQRHPLRITLLQRLTALGLGADVARKLADHVAENTDPEQAWLQALALLRQHLPVADDDIVERGGVIAIVGPTGVGKTTTVAKLAARFALRHGRRHVALVTTDNFRIGGQEQLRSFARILGIPVHTAHDREELAAVLADLRDKQLVLIDTAGMSHRDMRLSEQLQALETADSPIRAYLVVSANTQLPALCEIVRGFRKVNPSGCILSKVDEATSLGSALTALLRYRLPVAYLGTGQRVPEDLQPARSEPLLENALTLMRQYKVEETDDEVFALRFARAATAQQ</sequence>
<keyword evidence="11" id="KW-1006">Bacterial flagellum protein export</keyword>
<keyword evidence="7" id="KW-1005">Bacterial flagellum biogenesis</keyword>
<evidence type="ECO:0000256" key="7">
    <source>
        <dbReference type="ARBA" id="ARBA00022795"/>
    </source>
</evidence>
<evidence type="ECO:0000256" key="9">
    <source>
        <dbReference type="ARBA" id="ARBA00023134"/>
    </source>
</evidence>
<feature type="domain" description="SRP54-type proteins GTP-binding" evidence="15">
    <location>
        <begin position="220"/>
        <end position="412"/>
    </location>
</feature>
<keyword evidence="6" id="KW-0547">Nucleotide-binding</keyword>
<dbReference type="HOGENOM" id="CLU_009301_11_5_6"/>
<dbReference type="Proteomes" id="UP000003374">
    <property type="component" value="Unassembled WGS sequence"/>
</dbReference>
<gene>
    <name evidence="16" type="ORF">NB231_02073</name>
</gene>
<keyword evidence="17" id="KW-1185">Reference proteome</keyword>
<evidence type="ECO:0000259" key="15">
    <source>
        <dbReference type="SMART" id="SM00962"/>
    </source>
</evidence>
<dbReference type="SMART" id="SM00962">
    <property type="entry name" value="SRP54"/>
    <property type="match status" value="1"/>
</dbReference>
<evidence type="ECO:0000256" key="13">
    <source>
        <dbReference type="NCBIfam" id="TIGR03499"/>
    </source>
</evidence>
<dbReference type="PANTHER" id="PTHR43134:SF3">
    <property type="entry name" value="FLAGELLAR BIOSYNTHESIS PROTEIN FLHF"/>
    <property type="match status" value="1"/>
</dbReference>
<dbReference type="eggNOG" id="COG1419">
    <property type="taxonomic scope" value="Bacteria"/>
</dbReference>
<evidence type="ECO:0000256" key="12">
    <source>
        <dbReference type="ARBA" id="ARBA00025337"/>
    </source>
</evidence>
<keyword evidence="4" id="KW-0813">Transport</keyword>
<evidence type="ECO:0000313" key="17">
    <source>
        <dbReference type="Proteomes" id="UP000003374"/>
    </source>
</evidence>
<evidence type="ECO:0000256" key="1">
    <source>
        <dbReference type="ARBA" id="ARBA00004413"/>
    </source>
</evidence>
<feature type="domain" description="AAA+ ATPase" evidence="14">
    <location>
        <begin position="219"/>
        <end position="390"/>
    </location>
</feature>
<dbReference type="GO" id="GO:0005886">
    <property type="term" value="C:plasma membrane"/>
    <property type="evidence" value="ECO:0007669"/>
    <property type="project" value="UniProtKB-SubCell"/>
</dbReference>
<dbReference type="GO" id="GO:0005047">
    <property type="term" value="F:signal recognition particle binding"/>
    <property type="evidence" value="ECO:0007669"/>
    <property type="project" value="TreeGrafter"/>
</dbReference>
<evidence type="ECO:0000256" key="4">
    <source>
        <dbReference type="ARBA" id="ARBA00022448"/>
    </source>
</evidence>
<evidence type="ECO:0000256" key="8">
    <source>
        <dbReference type="ARBA" id="ARBA00022927"/>
    </source>
</evidence>
<dbReference type="STRING" id="314278.NB231_02073"/>
<dbReference type="CDD" id="cd17873">
    <property type="entry name" value="FlhF"/>
    <property type="match status" value="1"/>
</dbReference>
<dbReference type="NCBIfam" id="TIGR03499">
    <property type="entry name" value="FlhF"/>
    <property type="match status" value="1"/>
</dbReference>
<proteinExistence type="inferred from homology"/>
<dbReference type="GO" id="GO:0044781">
    <property type="term" value="P:bacterial-type flagellum organization"/>
    <property type="evidence" value="ECO:0007669"/>
    <property type="project" value="UniProtKB-UniRule"/>
</dbReference>
<keyword evidence="10" id="KW-0472">Membrane</keyword>
<dbReference type="GO" id="GO:0006614">
    <property type="term" value="P:SRP-dependent cotranslational protein targeting to membrane"/>
    <property type="evidence" value="ECO:0007669"/>
    <property type="project" value="UniProtKB-UniRule"/>
</dbReference>
<dbReference type="InterPro" id="IPR000897">
    <property type="entry name" value="SRP54_GTPase_dom"/>
</dbReference>
<dbReference type="EMBL" id="AAOF01000018">
    <property type="protein sequence ID" value="EAR20665.1"/>
    <property type="molecule type" value="Genomic_DNA"/>
</dbReference>
<dbReference type="Gene3D" id="3.40.50.300">
    <property type="entry name" value="P-loop containing nucleotide triphosphate hydrolases"/>
    <property type="match status" value="1"/>
</dbReference>
<dbReference type="PANTHER" id="PTHR43134">
    <property type="entry name" value="SIGNAL RECOGNITION PARTICLE RECEPTOR SUBUNIT ALPHA"/>
    <property type="match status" value="1"/>
</dbReference>
<keyword evidence="5" id="KW-1003">Cell membrane</keyword>
<protein>
    <recommendedName>
        <fullName evidence="3 13">Flagellar biosynthesis protein FlhF</fullName>
    </recommendedName>
</protein>
<dbReference type="GO" id="GO:0005525">
    <property type="term" value="F:GTP binding"/>
    <property type="evidence" value="ECO:0007669"/>
    <property type="project" value="UniProtKB-UniRule"/>
</dbReference>
<dbReference type="SUPFAM" id="SSF52540">
    <property type="entry name" value="P-loop containing nucleoside triphosphate hydrolases"/>
    <property type="match status" value="1"/>
</dbReference>
<evidence type="ECO:0000256" key="6">
    <source>
        <dbReference type="ARBA" id="ARBA00022741"/>
    </source>
</evidence>
<keyword evidence="8" id="KW-0653">Protein transport</keyword>
<name>A4BUF1_9GAMM</name>
<evidence type="ECO:0000259" key="14">
    <source>
        <dbReference type="SMART" id="SM00382"/>
    </source>
</evidence>
<dbReference type="InterPro" id="IPR047040">
    <property type="entry name" value="FlhF__GTPase_dom"/>
</dbReference>
<dbReference type="RefSeq" id="WP_004999327.1">
    <property type="nucleotide sequence ID" value="NZ_CH672427.1"/>
</dbReference>
<evidence type="ECO:0000256" key="2">
    <source>
        <dbReference type="ARBA" id="ARBA00008531"/>
    </source>
</evidence>
<dbReference type="SMART" id="SM00382">
    <property type="entry name" value="AAA"/>
    <property type="match status" value="1"/>
</dbReference>
<dbReference type="Pfam" id="PF00448">
    <property type="entry name" value="SRP54"/>
    <property type="match status" value="1"/>
</dbReference>
<evidence type="ECO:0000256" key="5">
    <source>
        <dbReference type="ARBA" id="ARBA00022475"/>
    </source>
</evidence>
<evidence type="ECO:0000313" key="16">
    <source>
        <dbReference type="EMBL" id="EAR20665.1"/>
    </source>
</evidence>
<evidence type="ECO:0000256" key="11">
    <source>
        <dbReference type="ARBA" id="ARBA00023225"/>
    </source>
</evidence>